<gene>
    <name evidence="1" type="ORF">I6H47_14050</name>
</gene>
<evidence type="ECO:0000313" key="2">
    <source>
        <dbReference type="Proteomes" id="UP000595374"/>
    </source>
</evidence>
<name>A0A7T3ZYA5_9MICO</name>
<dbReference type="EMBL" id="CP065989">
    <property type="protein sequence ID" value="QQB13888.1"/>
    <property type="molecule type" value="Genomic_DNA"/>
</dbReference>
<accession>A0A7T3ZYA5</accession>
<dbReference type="Proteomes" id="UP000595374">
    <property type="component" value="Chromosome"/>
</dbReference>
<evidence type="ECO:0000313" key="1">
    <source>
        <dbReference type="EMBL" id="QQB13888.1"/>
    </source>
</evidence>
<proteinExistence type="predicted"/>
<reference evidence="1 2" key="1">
    <citation type="submission" date="2020-12" db="EMBL/GenBank/DDBJ databases">
        <title>FDA dAtabase for Regulatory Grade micrObial Sequences (FDA-ARGOS): Supporting development and validation of Infectious Disease Dx tests.</title>
        <authorList>
            <person name="Sproer C."/>
            <person name="Gronow S."/>
            <person name="Severitt S."/>
            <person name="Schroder I."/>
            <person name="Tallon L."/>
            <person name="Sadzewicz L."/>
            <person name="Zhao X."/>
            <person name="Boylan J."/>
            <person name="Ott S."/>
            <person name="Bowen H."/>
            <person name="Vavikolanu K."/>
            <person name="Mehta A."/>
            <person name="Aluvathingal J."/>
            <person name="Nadendla S."/>
            <person name="Lowell S."/>
            <person name="Myers T."/>
            <person name="Yan Y."/>
            <person name="Sichtig H."/>
        </authorList>
    </citation>
    <scope>NUCLEOTIDE SEQUENCE [LARGE SCALE GENOMIC DNA]</scope>
    <source>
        <strain evidence="1 2">FDAARGOS_990</strain>
    </source>
</reference>
<protein>
    <recommendedName>
        <fullName evidence="3">Glycosyl transferase family 4</fullName>
    </recommendedName>
</protein>
<dbReference type="RefSeq" id="WP_198499040.1">
    <property type="nucleotide sequence ID" value="NZ_CP065989.1"/>
</dbReference>
<organism evidence="1 2">
    <name type="scientific">Brevibacterium casei</name>
    <dbReference type="NCBI Taxonomy" id="33889"/>
    <lineage>
        <taxon>Bacteria</taxon>
        <taxon>Bacillati</taxon>
        <taxon>Actinomycetota</taxon>
        <taxon>Actinomycetes</taxon>
        <taxon>Micrococcales</taxon>
        <taxon>Brevibacteriaceae</taxon>
        <taxon>Brevibacterium</taxon>
    </lineage>
</organism>
<sequence>MIRTIVSSAVAGLLGYGVTKALLSSPLRRHPRVVRTNHAGEDVTLLEGPAVAAGLLAGSVLIEDPRQRAATLLATAASGALGAVDDFMESGSSKGLRGHLSALARGEVTTGALKVTGIPAAAIIAAAVLGPDAHRRRNIVAAALPQWAQPAHERSWIAATVDTVVTGGVIAGSANLFNLLDLRPGRALKAGLLVAGLMPHRRGVTWVPTAVVTGTTAAAWPDDLGGTAMLGDTGANALGAALGTTVAANSTAGQRAVVLGVLVGLTLLSEKVSFTSIIESTPGLREIDAFGREVK</sequence>
<dbReference type="AlphaFoldDB" id="A0A7T3ZYA5"/>
<evidence type="ECO:0008006" key="3">
    <source>
        <dbReference type="Google" id="ProtNLM"/>
    </source>
</evidence>